<accession>A0A6C0B8A2</accession>
<keyword evidence="1" id="KW-1133">Transmembrane helix</keyword>
<evidence type="ECO:0008006" key="3">
    <source>
        <dbReference type="Google" id="ProtNLM"/>
    </source>
</evidence>
<sequence>MNINFDSSDTLELAEHKSEVSSTESQNGWSDDIEALLKDMEYNSGILSQIHKSNYLALHEYIKYFKLPIIILSSVNSIFSVGLSAYLSQGLVSSINCLISLICGIISSIELYLGLQKKIENELLSYRDYYLLSVKINNCLKLKREHRSEPNGQLFLTEITNEYTGLFESSEIHSQNFRDRLISIDITKTKNKLLLSP</sequence>
<evidence type="ECO:0000313" key="2">
    <source>
        <dbReference type="EMBL" id="QHS88475.1"/>
    </source>
</evidence>
<protein>
    <recommendedName>
        <fullName evidence="3">SMODS and SLOG-associating 2TM effector domain-containing protein</fullName>
    </recommendedName>
</protein>
<dbReference type="EMBL" id="MN739097">
    <property type="protein sequence ID" value="QHS88475.1"/>
    <property type="molecule type" value="Genomic_DNA"/>
</dbReference>
<keyword evidence="1" id="KW-0812">Transmembrane</keyword>
<feature type="transmembrane region" description="Helical" evidence="1">
    <location>
        <begin position="67"/>
        <end position="87"/>
    </location>
</feature>
<name>A0A6C0B8A2_9ZZZZ</name>
<keyword evidence="1" id="KW-0472">Membrane</keyword>
<evidence type="ECO:0000256" key="1">
    <source>
        <dbReference type="SAM" id="Phobius"/>
    </source>
</evidence>
<feature type="transmembrane region" description="Helical" evidence="1">
    <location>
        <begin position="93"/>
        <end position="115"/>
    </location>
</feature>
<reference evidence="2" key="1">
    <citation type="journal article" date="2020" name="Nature">
        <title>Giant virus diversity and host interactions through global metagenomics.</title>
        <authorList>
            <person name="Schulz F."/>
            <person name="Roux S."/>
            <person name="Paez-Espino D."/>
            <person name="Jungbluth S."/>
            <person name="Walsh D.A."/>
            <person name="Denef V.J."/>
            <person name="McMahon K.D."/>
            <person name="Konstantinidis K.T."/>
            <person name="Eloe-Fadrosh E.A."/>
            <person name="Kyrpides N.C."/>
            <person name="Woyke T."/>
        </authorList>
    </citation>
    <scope>NUCLEOTIDE SEQUENCE</scope>
    <source>
        <strain evidence="2">GVMAG-M-3300010158-55</strain>
    </source>
</reference>
<organism evidence="2">
    <name type="scientific">viral metagenome</name>
    <dbReference type="NCBI Taxonomy" id="1070528"/>
    <lineage>
        <taxon>unclassified sequences</taxon>
        <taxon>metagenomes</taxon>
        <taxon>organismal metagenomes</taxon>
    </lineage>
</organism>
<proteinExistence type="predicted"/>
<dbReference type="AlphaFoldDB" id="A0A6C0B8A2"/>